<comment type="caution">
    <text evidence="1">The sequence shown here is derived from an EMBL/GenBank/DDBJ whole genome shotgun (WGS) entry which is preliminary data.</text>
</comment>
<dbReference type="RefSeq" id="WP_023859251.1">
    <property type="nucleotide sequence ID" value="NZ_AWWH01000066.1"/>
</dbReference>
<gene>
    <name evidence="1" type="ORF">LEQ_0401</name>
</gene>
<proteinExistence type="predicted"/>
<evidence type="ECO:0000313" key="2">
    <source>
        <dbReference type="Proteomes" id="UP000018559"/>
    </source>
</evidence>
<accession>V7HZU0</accession>
<dbReference type="EMBL" id="AWWH01000066">
    <property type="protein sequence ID" value="ETA74536.1"/>
    <property type="molecule type" value="Genomic_DNA"/>
</dbReference>
<protein>
    <submittedName>
        <fullName evidence="1">Uncharacterized protein</fullName>
    </submittedName>
</protein>
<sequence>MNTVEFIEFAALESRGSMDQWFRYLRKVIFEDYTKITKDDLEQLLKSPKLNNFQKVSLKRGVTKGTVTFDYIVSQNKPNQKENVKRLLKLIEKEEKEKTVRDNI</sequence>
<organism evidence="1 2">
    <name type="scientific">Ligilactobacillus equi DPC 6820</name>
    <dbReference type="NCBI Taxonomy" id="1392007"/>
    <lineage>
        <taxon>Bacteria</taxon>
        <taxon>Bacillati</taxon>
        <taxon>Bacillota</taxon>
        <taxon>Bacilli</taxon>
        <taxon>Lactobacillales</taxon>
        <taxon>Lactobacillaceae</taxon>
        <taxon>Ligilactobacillus</taxon>
    </lineage>
</organism>
<dbReference type="PATRIC" id="fig|1392007.3.peg.646"/>
<evidence type="ECO:0000313" key="1">
    <source>
        <dbReference type="EMBL" id="ETA74536.1"/>
    </source>
</evidence>
<reference evidence="1 2" key="1">
    <citation type="journal article" date="2014" name="Genome Announc.">
        <title>The Genome of the Predominant Equine Lactobacillus Species, Lactobacillus equi, Is Reflective of Its Lifestyle Adaptations to an Herbivorous Host.</title>
        <authorList>
            <person name="O'Donnell M.M."/>
            <person name="Harris H.M."/>
            <person name="O'Toole P.W."/>
            <person name="Ross R.P."/>
        </authorList>
    </citation>
    <scope>NUCLEOTIDE SEQUENCE [LARGE SCALE GENOMIC DNA]</scope>
    <source>
        <strain evidence="1 2">DPC 6820</strain>
    </source>
</reference>
<dbReference type="AlphaFoldDB" id="V7HZU0"/>
<name>V7HZU0_9LACO</name>
<dbReference type="Proteomes" id="UP000018559">
    <property type="component" value="Unassembled WGS sequence"/>
</dbReference>
<keyword evidence="2" id="KW-1185">Reference proteome</keyword>